<accession>F4L668</accession>
<name>F4L668_HALH1</name>
<sequence length="370" mass="42460">MKLLFNNWLNEFESELPVTSTLRIISPFLSKSTVVNLSKKFSLENLELITRFNLNDFSTGVSDLEAINFIYQNGGKIFGVKGLHSKVYIFDNRKAIVSSSNFTENGLVKNHEAGILIRDLCTIDNLLQYYNNLKTISNEFNPSKYATWKEELVSNPASLNFPIFNDYGGIQPIIDQSKNYYIKFFGAANDRVALDFQVQQEVDDALCHYACGFSINKRPRQIKSGDIIYMARMTKNPNDYAIFGKAIAIEHNDKRDIATDKEIVERSWKKDYPVYLRVRDSEFIDTIMRNCPFMEDLINDLNVHSFASTIEKHKNGEQKISIRRSYARKPYVKLSFDGAAWLENRFSNALISYGKIDSSFIESLPSSINV</sequence>
<dbReference type="InterPro" id="IPR025202">
    <property type="entry name" value="PLD-like_dom"/>
</dbReference>
<dbReference type="STRING" id="760192.Halhy_6266"/>
<gene>
    <name evidence="2" type="ordered locus">Halhy_6266</name>
</gene>
<dbReference type="SUPFAM" id="SSF56024">
    <property type="entry name" value="Phospholipase D/nuclease"/>
    <property type="match status" value="1"/>
</dbReference>
<dbReference type="GO" id="GO:0003824">
    <property type="term" value="F:catalytic activity"/>
    <property type="evidence" value="ECO:0007669"/>
    <property type="project" value="InterPro"/>
</dbReference>
<feature type="domain" description="PLD phosphodiesterase" evidence="1">
    <location>
        <begin position="79"/>
        <end position="106"/>
    </location>
</feature>
<dbReference type="AlphaFoldDB" id="F4L668"/>
<proteinExistence type="predicted"/>
<protein>
    <recommendedName>
        <fullName evidence="1">PLD phosphodiesterase domain-containing protein</fullName>
    </recommendedName>
</protein>
<keyword evidence="3" id="KW-1185">Reference proteome</keyword>
<organism evidence="2 3">
    <name type="scientific">Haliscomenobacter hydrossis (strain ATCC 27775 / DSM 1100 / LMG 10767 / O)</name>
    <dbReference type="NCBI Taxonomy" id="760192"/>
    <lineage>
        <taxon>Bacteria</taxon>
        <taxon>Pseudomonadati</taxon>
        <taxon>Bacteroidota</taxon>
        <taxon>Saprospiria</taxon>
        <taxon>Saprospirales</taxon>
        <taxon>Haliscomenobacteraceae</taxon>
        <taxon>Haliscomenobacter</taxon>
    </lineage>
</organism>
<reference evidence="2 3" key="1">
    <citation type="journal article" date="2011" name="Stand. Genomic Sci.">
        <title>Complete genome sequence of Haliscomenobacter hydrossis type strain (O).</title>
        <authorList>
            <consortium name="US DOE Joint Genome Institute (JGI-PGF)"/>
            <person name="Daligault H."/>
            <person name="Lapidus A."/>
            <person name="Zeytun A."/>
            <person name="Nolan M."/>
            <person name="Lucas S."/>
            <person name="Del Rio T.G."/>
            <person name="Tice H."/>
            <person name="Cheng J.F."/>
            <person name="Tapia R."/>
            <person name="Han C."/>
            <person name="Goodwin L."/>
            <person name="Pitluck S."/>
            <person name="Liolios K."/>
            <person name="Pagani I."/>
            <person name="Ivanova N."/>
            <person name="Huntemann M."/>
            <person name="Mavromatis K."/>
            <person name="Mikhailova N."/>
            <person name="Pati A."/>
            <person name="Chen A."/>
            <person name="Palaniappan K."/>
            <person name="Land M."/>
            <person name="Hauser L."/>
            <person name="Brambilla E.M."/>
            <person name="Rohde M."/>
            <person name="Verbarg S."/>
            <person name="Goker M."/>
            <person name="Bristow J."/>
            <person name="Eisen J.A."/>
            <person name="Markowitz V."/>
            <person name="Hugenholtz P."/>
            <person name="Kyrpides N.C."/>
            <person name="Klenk H.P."/>
            <person name="Woyke T."/>
        </authorList>
    </citation>
    <scope>NUCLEOTIDE SEQUENCE [LARGE SCALE GENOMIC DNA]</scope>
    <source>
        <strain evidence="3">ATCC 27775 / DSM 1100 / LMG 10767 / O</strain>
    </source>
</reference>
<dbReference type="OrthoDB" id="5894983at2"/>
<dbReference type="RefSeq" id="WP_013768607.1">
    <property type="nucleotide sequence ID" value="NC_015510.1"/>
</dbReference>
<evidence type="ECO:0000259" key="1">
    <source>
        <dbReference type="PROSITE" id="PS50035"/>
    </source>
</evidence>
<dbReference type="InterPro" id="IPR001736">
    <property type="entry name" value="PLipase_D/transphosphatidylase"/>
</dbReference>
<dbReference type="Gene3D" id="3.30.870.10">
    <property type="entry name" value="Endonuclease Chain A"/>
    <property type="match status" value="1"/>
</dbReference>
<dbReference type="Proteomes" id="UP000008461">
    <property type="component" value="Chromosome"/>
</dbReference>
<dbReference type="HOGENOM" id="CLU_707602_0_0_10"/>
<dbReference type="PROSITE" id="PS50035">
    <property type="entry name" value="PLD"/>
    <property type="match status" value="1"/>
</dbReference>
<evidence type="ECO:0000313" key="2">
    <source>
        <dbReference type="EMBL" id="AEE54086.1"/>
    </source>
</evidence>
<reference key="2">
    <citation type="submission" date="2011-04" db="EMBL/GenBank/DDBJ databases">
        <title>Complete sequence of chromosome of Haliscomenobacter hydrossis DSM 1100.</title>
        <authorList>
            <consortium name="US DOE Joint Genome Institute (JGI-PGF)"/>
            <person name="Lucas S."/>
            <person name="Han J."/>
            <person name="Lapidus A."/>
            <person name="Bruce D."/>
            <person name="Goodwin L."/>
            <person name="Pitluck S."/>
            <person name="Peters L."/>
            <person name="Kyrpides N."/>
            <person name="Mavromatis K."/>
            <person name="Ivanova N."/>
            <person name="Ovchinnikova G."/>
            <person name="Pagani I."/>
            <person name="Daligault H."/>
            <person name="Detter J.C."/>
            <person name="Han C."/>
            <person name="Land M."/>
            <person name="Hauser L."/>
            <person name="Markowitz V."/>
            <person name="Cheng J.-F."/>
            <person name="Hugenholtz P."/>
            <person name="Woyke T."/>
            <person name="Wu D."/>
            <person name="Verbarg S."/>
            <person name="Frueling A."/>
            <person name="Brambilla E."/>
            <person name="Klenk H.-P."/>
            <person name="Eisen J.A."/>
        </authorList>
    </citation>
    <scope>NUCLEOTIDE SEQUENCE</scope>
    <source>
        <strain>DSM 1100</strain>
    </source>
</reference>
<dbReference type="Pfam" id="PF13091">
    <property type="entry name" value="PLDc_2"/>
    <property type="match status" value="1"/>
</dbReference>
<dbReference type="GO" id="GO:0006793">
    <property type="term" value="P:phosphorus metabolic process"/>
    <property type="evidence" value="ECO:0007669"/>
    <property type="project" value="UniProtKB-ARBA"/>
</dbReference>
<dbReference type="eggNOG" id="COG1502">
    <property type="taxonomic scope" value="Bacteria"/>
</dbReference>
<dbReference type="EMBL" id="CP002691">
    <property type="protein sequence ID" value="AEE54086.1"/>
    <property type="molecule type" value="Genomic_DNA"/>
</dbReference>
<evidence type="ECO:0000313" key="3">
    <source>
        <dbReference type="Proteomes" id="UP000008461"/>
    </source>
</evidence>
<dbReference type="KEGG" id="hhy:Halhy_6266"/>